<dbReference type="GO" id="GO:0004766">
    <property type="term" value="F:spermidine synthase activity"/>
    <property type="evidence" value="ECO:0007669"/>
    <property type="project" value="UniProtKB-UniRule"/>
</dbReference>
<feature type="domain" description="PABS" evidence="7">
    <location>
        <begin position="283"/>
        <end position="534"/>
    </location>
</feature>
<gene>
    <name evidence="5" type="primary">speE</name>
    <name evidence="8" type="ORF">BECKSD772D_GA0070982_11765</name>
</gene>
<evidence type="ECO:0000256" key="4">
    <source>
        <dbReference type="ARBA" id="ARBA00023115"/>
    </source>
</evidence>
<accession>A0A451BRI6</accession>
<feature type="active site" description="Proton acceptor" evidence="5 6">
    <location>
        <position position="454"/>
    </location>
</feature>
<evidence type="ECO:0000256" key="3">
    <source>
        <dbReference type="ARBA" id="ARBA00023066"/>
    </source>
</evidence>
<evidence type="ECO:0000256" key="2">
    <source>
        <dbReference type="ARBA" id="ARBA00022679"/>
    </source>
</evidence>
<dbReference type="SUPFAM" id="SSF53335">
    <property type="entry name" value="S-adenosyl-L-methionine-dependent methyltransferases"/>
    <property type="match status" value="1"/>
</dbReference>
<evidence type="ECO:0000313" key="8">
    <source>
        <dbReference type="EMBL" id="VFK80906.1"/>
    </source>
</evidence>
<reference evidence="8" key="1">
    <citation type="submission" date="2019-02" db="EMBL/GenBank/DDBJ databases">
        <authorList>
            <person name="Gruber-Vodicka R. H."/>
            <person name="Seah K. B. B."/>
        </authorList>
    </citation>
    <scope>NUCLEOTIDE SEQUENCE</scope>
    <source>
        <strain evidence="8">BECK_S127</strain>
    </source>
</reference>
<dbReference type="EC" id="2.5.1.16" evidence="5"/>
<keyword evidence="4 5" id="KW-0620">Polyamine biosynthesis</keyword>
<feature type="transmembrane region" description="Helical" evidence="5">
    <location>
        <begin position="265"/>
        <end position="286"/>
    </location>
</feature>
<dbReference type="InterPro" id="IPR030374">
    <property type="entry name" value="PABS"/>
</dbReference>
<dbReference type="Gene3D" id="3.40.50.150">
    <property type="entry name" value="Vaccinia Virus protein VP39"/>
    <property type="match status" value="1"/>
</dbReference>
<dbReference type="InterPro" id="IPR001045">
    <property type="entry name" value="Spermi_synthase"/>
</dbReference>
<comment type="similarity">
    <text evidence="1 5">Belongs to the spermidine/spermine synthase family.</text>
</comment>
<dbReference type="GO" id="GO:0008295">
    <property type="term" value="P:spermidine biosynthetic process"/>
    <property type="evidence" value="ECO:0007669"/>
    <property type="project" value="UniProtKB-UniRule"/>
</dbReference>
<comment type="subcellular location">
    <subcellularLocation>
        <location evidence="5">Cell membrane</location>
        <topology evidence="5">Multi-pass membrane protein</topology>
    </subcellularLocation>
</comment>
<comment type="catalytic activity">
    <reaction evidence="5">
        <text>S-adenosyl 3-(methylsulfanyl)propylamine + putrescine = S-methyl-5'-thioadenosine + spermidine + H(+)</text>
        <dbReference type="Rhea" id="RHEA:12721"/>
        <dbReference type="ChEBI" id="CHEBI:15378"/>
        <dbReference type="ChEBI" id="CHEBI:17509"/>
        <dbReference type="ChEBI" id="CHEBI:57443"/>
        <dbReference type="ChEBI" id="CHEBI:57834"/>
        <dbReference type="ChEBI" id="CHEBI:326268"/>
        <dbReference type="EC" id="2.5.1.16"/>
    </reaction>
</comment>
<comment type="pathway">
    <text evidence="5">Amine and polyamine biosynthesis; spermidine biosynthesis; spermidine from putrescine: step 1/1.</text>
</comment>
<keyword evidence="5" id="KW-0812">Transmembrane</keyword>
<feature type="transmembrane region" description="Helical" evidence="5">
    <location>
        <begin position="215"/>
        <end position="232"/>
    </location>
</feature>
<dbReference type="InterPro" id="IPR029063">
    <property type="entry name" value="SAM-dependent_MTases_sf"/>
</dbReference>
<dbReference type="GO" id="GO:0005886">
    <property type="term" value="C:plasma membrane"/>
    <property type="evidence" value="ECO:0007669"/>
    <property type="project" value="UniProtKB-SubCell"/>
</dbReference>
<feature type="transmembrane region" description="Helical" evidence="5">
    <location>
        <begin position="52"/>
        <end position="73"/>
    </location>
</feature>
<keyword evidence="5" id="KW-1133">Transmembrane helix</keyword>
<comment type="subunit">
    <text evidence="5">Homodimer or homotetramer.</text>
</comment>
<feature type="binding site" evidence="5">
    <location>
        <position position="347"/>
    </location>
    <ligand>
        <name>spermidine</name>
        <dbReference type="ChEBI" id="CHEBI:57834"/>
    </ligand>
</feature>
<sequence length="608" mass="67763">MGRKPCQNIRVVISIVEEEWHKYFKSRGTFQGDISILRKKGYFYFGLTFRDILLLLTVSVLAGCCLIYEYLIAHYAGRVLGALETAIYGIIGLMIVSMGIGSFLSRLIRCPFTGFAWLEVSIALLGTSAVLLIGGAFALANLFPRVLADTFDLPPDLLPMGNFVESVHRTAEISPYLVGAGLGVLLGMEIPLVARVRQSLYTQHLEHNTGSIYGVDYLGAGVGAVLWIVFMLSMDISLAAASTASANIAVGLLFYGLFHGRIRWGALLLLCHGLVAALVILVATFGSDWDSAMEDLLYRDRVIHRAHTRHQHFTITERILDPAKPSVLSFFLNGRLQFTSADEHIYHAMLVYPALAASGRRKDILVVGGGDGLAARDILRWDPQRIVLLDLDGELVEFFTRPKEIDGRVVNERFLTLNEHAFSDPRVSVRIGDAFLTVDGLLREGEVFDAIIVDLPDPNHPNLNRLYSTRFYAKLAALLAGDGAISVQSTSPYHAKRAFLGIGKTMRHAGFLHVEQYHRNVPSFGEWGWTIATKRGAPPRKRLAALRTLPVETNWLTGPLMLASFEFGRGFFDELDHIQVNRLGSMTAYQYHRRDWEEEQGIYQPKRD</sequence>
<name>A0A451BRI6_9GAMM</name>
<feature type="transmembrane region" description="Helical" evidence="5">
    <location>
        <begin position="85"/>
        <end position="104"/>
    </location>
</feature>
<organism evidence="8">
    <name type="scientific">Candidatus Kentrum sp. SD</name>
    <dbReference type="NCBI Taxonomy" id="2126332"/>
    <lineage>
        <taxon>Bacteria</taxon>
        <taxon>Pseudomonadati</taxon>
        <taxon>Pseudomonadota</taxon>
        <taxon>Gammaproteobacteria</taxon>
        <taxon>Candidatus Kentrum</taxon>
    </lineage>
</organism>
<keyword evidence="5" id="KW-1003">Cell membrane</keyword>
<dbReference type="CDD" id="cd02440">
    <property type="entry name" value="AdoMet_MTases"/>
    <property type="match status" value="1"/>
</dbReference>
<evidence type="ECO:0000256" key="5">
    <source>
        <dbReference type="HAMAP-Rule" id="MF_00198"/>
    </source>
</evidence>
<proteinExistence type="inferred from homology"/>
<dbReference type="HAMAP" id="MF_00198">
    <property type="entry name" value="Spermidine_synth"/>
    <property type="match status" value="1"/>
</dbReference>
<evidence type="ECO:0000256" key="1">
    <source>
        <dbReference type="ARBA" id="ARBA00007867"/>
    </source>
</evidence>
<dbReference type="UniPathway" id="UPA00248">
    <property type="reaction ID" value="UER00314"/>
</dbReference>
<evidence type="ECO:0000256" key="6">
    <source>
        <dbReference type="PROSITE-ProRule" id="PRU00354"/>
    </source>
</evidence>
<feature type="transmembrane region" description="Helical" evidence="5">
    <location>
        <begin position="238"/>
        <end position="258"/>
    </location>
</feature>
<dbReference type="NCBIfam" id="NF002956">
    <property type="entry name" value="PRK03612.1"/>
    <property type="match status" value="1"/>
</dbReference>
<comment type="function">
    <text evidence="5">Catalyzes the irreversible transfer of a propylamine group from the amino donor S-adenosylmethioninamine (decarboxy-AdoMet) to putrescine (1,4-diaminobutane) to yield spermidine.</text>
</comment>
<feature type="binding site" evidence="5">
    <location>
        <position position="390"/>
    </location>
    <ligand>
        <name>S-methyl-5'-thioadenosine</name>
        <dbReference type="ChEBI" id="CHEBI:17509"/>
    </ligand>
</feature>
<evidence type="ECO:0000259" key="7">
    <source>
        <dbReference type="PROSITE" id="PS51006"/>
    </source>
</evidence>
<feature type="binding site" evidence="5">
    <location>
        <begin position="433"/>
        <end position="434"/>
    </location>
    <ligand>
        <name>S-methyl-5'-thioadenosine</name>
        <dbReference type="ChEBI" id="CHEBI:17509"/>
    </ligand>
</feature>
<keyword evidence="5" id="KW-0472">Membrane</keyword>
<feature type="transmembrane region" description="Helical" evidence="5">
    <location>
        <begin position="173"/>
        <end position="194"/>
    </location>
</feature>
<keyword evidence="2 5" id="KW-0808">Transferase</keyword>
<feature type="binding site" evidence="5">
    <location>
        <position position="371"/>
    </location>
    <ligand>
        <name>spermidine</name>
        <dbReference type="ChEBI" id="CHEBI:57834"/>
    </ligand>
</feature>
<dbReference type="PANTHER" id="PTHR43317">
    <property type="entry name" value="THERMOSPERMINE SYNTHASE ACAULIS5"/>
    <property type="match status" value="1"/>
</dbReference>
<feature type="binding site" evidence="5">
    <location>
        <position position="311"/>
    </location>
    <ligand>
        <name>S-methyl-5'-thioadenosine</name>
        <dbReference type="ChEBI" id="CHEBI:17509"/>
    </ligand>
</feature>
<protein>
    <recommendedName>
        <fullName evidence="5">Polyamine aminopropyltransferase</fullName>
    </recommendedName>
    <alternativeName>
        <fullName evidence="5">Putrescine aminopropyltransferase</fullName>
        <shortName evidence="5">PAPT</shortName>
    </alternativeName>
    <alternativeName>
        <fullName evidence="5">Spermidine synthase</fullName>
        <shortName evidence="5">SPDS</shortName>
        <shortName evidence="5">SPDSY</shortName>
        <ecNumber evidence="5">2.5.1.16</ecNumber>
    </alternativeName>
</protein>
<dbReference type="PROSITE" id="PS51006">
    <property type="entry name" value="PABS_2"/>
    <property type="match status" value="1"/>
</dbReference>
<comment type="caution">
    <text evidence="5">Lacks conserved residue(s) required for the propagation of feature annotation.</text>
</comment>
<dbReference type="EMBL" id="CAADHB010000176">
    <property type="protein sequence ID" value="VFK80906.1"/>
    <property type="molecule type" value="Genomic_DNA"/>
</dbReference>
<keyword evidence="3 5" id="KW-0745">Spermidine biosynthesis</keyword>
<dbReference type="PANTHER" id="PTHR43317:SF11">
    <property type="entry name" value="POLYAMINE AMINOPROPYLTRANSFERASE 2"/>
    <property type="match status" value="1"/>
</dbReference>
<dbReference type="Pfam" id="PF01564">
    <property type="entry name" value="Spermine_synth"/>
    <property type="match status" value="1"/>
</dbReference>
<dbReference type="AlphaFoldDB" id="A0A451BRI6"/>
<feature type="binding site" evidence="5">
    <location>
        <position position="461"/>
    </location>
    <ligand>
        <name>S-methyl-5'-thioadenosine</name>
        <dbReference type="ChEBI" id="CHEBI:17509"/>
    </ligand>
</feature>
<feature type="transmembrane region" description="Helical" evidence="5">
    <location>
        <begin position="116"/>
        <end position="143"/>
    </location>
</feature>